<reference evidence="1 2" key="1">
    <citation type="submission" date="2018-04" db="EMBL/GenBank/DDBJ databases">
        <title>Genome sequencing of Flavobacterium sp. HYN0059.</title>
        <authorList>
            <person name="Yi H."/>
            <person name="Baek C."/>
        </authorList>
    </citation>
    <scope>NUCLEOTIDE SEQUENCE [LARGE SCALE GENOMIC DNA]</scope>
    <source>
        <strain evidence="1 2">HYN0059</strain>
    </source>
</reference>
<dbReference type="Pfam" id="PF12686">
    <property type="entry name" value="DUF3800"/>
    <property type="match status" value="1"/>
</dbReference>
<keyword evidence="2" id="KW-1185">Reference proteome</keyword>
<dbReference type="Proteomes" id="UP000244929">
    <property type="component" value="Chromosome"/>
</dbReference>
<dbReference type="EMBL" id="CP029186">
    <property type="protein sequence ID" value="AWH84519.1"/>
    <property type="molecule type" value="Genomic_DNA"/>
</dbReference>
<accession>A0A2S1QW17</accession>
<evidence type="ECO:0000313" key="2">
    <source>
        <dbReference type="Proteomes" id="UP000244929"/>
    </source>
</evidence>
<gene>
    <name evidence="1" type="ORF">HYN59_05025</name>
</gene>
<dbReference type="KEGG" id="falb:HYN59_05025"/>
<dbReference type="RefSeq" id="WP_108777225.1">
    <property type="nucleotide sequence ID" value="NZ_CP029186.1"/>
</dbReference>
<proteinExistence type="predicted"/>
<name>A0A2S1QW17_9FLAO</name>
<evidence type="ECO:0008006" key="3">
    <source>
        <dbReference type="Google" id="ProtNLM"/>
    </source>
</evidence>
<organism evidence="1 2">
    <name type="scientific">Flavobacterium album</name>
    <dbReference type="NCBI Taxonomy" id="2175091"/>
    <lineage>
        <taxon>Bacteria</taxon>
        <taxon>Pseudomonadati</taxon>
        <taxon>Bacteroidota</taxon>
        <taxon>Flavobacteriia</taxon>
        <taxon>Flavobacteriales</taxon>
        <taxon>Flavobacteriaceae</taxon>
        <taxon>Flavobacterium</taxon>
    </lineage>
</organism>
<dbReference type="OrthoDB" id="2680392at2"/>
<dbReference type="InterPro" id="IPR024524">
    <property type="entry name" value="DUF3800"/>
</dbReference>
<evidence type="ECO:0000313" key="1">
    <source>
        <dbReference type="EMBL" id="AWH84519.1"/>
    </source>
</evidence>
<dbReference type="AlphaFoldDB" id="A0A2S1QW17"/>
<sequence length="264" mass="31368">MYIAYFDESGDDGYPKFSSQLFVLSAVYMHESDWKDNYDVIRKFRQYLKDKYDFPIKMEFHCRQLIQDKYPYHGKYSTEERKELIELHFKLIAALKLKVINVVIDKNRIKKEEYDVLKNAFTYSLQRIENDMAEGNDNRFIVITDEGRIKKMTSVARLLQRINYIPSLFDEGSYRNDLKTIIEDPLPKKSNESYFIQLSDTLAYIVNLYAQHKLVENPLSWPKRVQQVLKYGDDEGFLDILLEKGKLNTKANKNNKFGIVYYPK</sequence>
<protein>
    <recommendedName>
        <fullName evidence="3">DUF3800 domain-containing protein</fullName>
    </recommendedName>
</protein>